<name>A0AAJ5W334_9MICO</name>
<dbReference type="Proteomes" id="UP001213972">
    <property type="component" value="Chromosome"/>
</dbReference>
<accession>A0AAJ5W334</accession>
<evidence type="ECO:0000313" key="2">
    <source>
        <dbReference type="Proteomes" id="UP001213972"/>
    </source>
</evidence>
<dbReference type="SUPFAM" id="SSF82171">
    <property type="entry name" value="DPP6 N-terminal domain-like"/>
    <property type="match status" value="1"/>
</dbReference>
<reference evidence="1" key="1">
    <citation type="submission" date="2023-03" db="EMBL/GenBank/DDBJ databases">
        <title>Andean soil-derived lignocellulolytic bacterial consortium as a source of novel taxa and putative plastic-active enzymes.</title>
        <authorList>
            <person name="Diaz-Garcia L."/>
            <person name="Chuvochina M."/>
            <person name="Feuerriegel G."/>
            <person name="Bunk B."/>
            <person name="Sproer C."/>
            <person name="Streit W.R."/>
            <person name="Rodriguez L.M."/>
            <person name="Overmann J."/>
            <person name="Jimenez D.J."/>
        </authorList>
    </citation>
    <scope>NUCLEOTIDE SEQUENCE</scope>
    <source>
        <strain evidence="1">MAG 4610</strain>
    </source>
</reference>
<evidence type="ECO:0000313" key="1">
    <source>
        <dbReference type="EMBL" id="WEK14099.1"/>
    </source>
</evidence>
<organism evidence="1 2">
    <name type="scientific">Candidatus Microbacterium phytovorans</name>
    <dbReference type="NCBI Taxonomy" id="3121374"/>
    <lineage>
        <taxon>Bacteria</taxon>
        <taxon>Bacillati</taxon>
        <taxon>Actinomycetota</taxon>
        <taxon>Actinomycetes</taxon>
        <taxon>Micrococcales</taxon>
        <taxon>Microbacteriaceae</taxon>
        <taxon>Microbacterium</taxon>
    </lineage>
</organism>
<sequence>MHHVLRRLFPAGAPDTVAAAEPSWRRRTVAIVSAAAVAGALLLAPSASTPASAAAPAYFTQVGSVRSVEYAGYRYFFANDDQHGLELWRTNGTASGTSLFIDINPGDAASHGLYATSLNSDANDNHYLLPTSNGLFLVGALCAGGTCSSASQSSPGLYRIDVAQKKVTLVASGKYDLLANLGRRVLLTDFLADHVIAFDSADLSLTQLSGYRRPVVDVLHREHAAAVVKGVAYFPAEDADGDRELWRSDGTQAGTSRVKNIRASSSSYPAYFTAGTSRFYFTADDGTNGYEIWTSDGTSSGTVRLTNHGTGTQSVSIVPNAPSLVTVGNRLYYYANTTAYGAELWTTSGTRESVRLVRNLGTGKTGAGIKHMTKVGSKLAFVRPGTRGDDVWVTNGTSKGTVRIASGTDRGMTPGAAAYYRVPQNEPVSVAGQYIYVRSVSGYQDLWQSGTVAETTKRIARHQGTSGRPTQLLPVGSRLFYTVPTKETTFAPTHYVPKFLTITAKKPPASFTNVTAPVIKGTARVGSTLTASVTAWKPSKITYTWQWYANGAKISKATSKTYKITSSMKGKVITVKVTGKKSGYKTTVKTSKPTKKVAAKP</sequence>
<proteinExistence type="predicted"/>
<evidence type="ECO:0008006" key="3">
    <source>
        <dbReference type="Google" id="ProtNLM"/>
    </source>
</evidence>
<protein>
    <recommendedName>
        <fullName evidence="3">DUF5050 domain-containing protein</fullName>
    </recommendedName>
</protein>
<dbReference type="EMBL" id="CP119321">
    <property type="protein sequence ID" value="WEK14099.1"/>
    <property type="molecule type" value="Genomic_DNA"/>
</dbReference>
<dbReference type="AlphaFoldDB" id="A0AAJ5W334"/>
<dbReference type="Gene3D" id="2.60.40.2700">
    <property type="match status" value="1"/>
</dbReference>
<gene>
    <name evidence="1" type="ORF">P0Y48_02505</name>
</gene>